<evidence type="ECO:0000313" key="2">
    <source>
        <dbReference type="Proteomes" id="UP000294829"/>
    </source>
</evidence>
<organism evidence="1 2">
    <name type="scientific">Sapientia aquatica</name>
    <dbReference type="NCBI Taxonomy" id="1549640"/>
    <lineage>
        <taxon>Bacteria</taxon>
        <taxon>Pseudomonadati</taxon>
        <taxon>Pseudomonadota</taxon>
        <taxon>Betaproteobacteria</taxon>
        <taxon>Burkholderiales</taxon>
        <taxon>Oxalobacteraceae</taxon>
        <taxon>Sapientia</taxon>
    </lineage>
</organism>
<proteinExistence type="predicted"/>
<dbReference type="EMBL" id="SMYL01000029">
    <property type="protein sequence ID" value="TDK58991.1"/>
    <property type="molecule type" value="Genomic_DNA"/>
</dbReference>
<evidence type="ECO:0000313" key="1">
    <source>
        <dbReference type="EMBL" id="TDK58991.1"/>
    </source>
</evidence>
<protein>
    <submittedName>
        <fullName evidence="1">Uncharacterized protein</fullName>
    </submittedName>
</protein>
<gene>
    <name evidence="1" type="ORF">E2I14_19005</name>
</gene>
<keyword evidence="2" id="KW-1185">Reference proteome</keyword>
<name>A0A4R5VLM8_9BURK</name>
<sequence length="36" mass="4420">MCRICLRQINFDQLIGFVKSWLTKIFRIICNIKNYQ</sequence>
<dbReference type="Proteomes" id="UP000294829">
    <property type="component" value="Unassembled WGS sequence"/>
</dbReference>
<accession>A0A4R5VLM8</accession>
<comment type="caution">
    <text evidence="1">The sequence shown here is derived from an EMBL/GenBank/DDBJ whole genome shotgun (WGS) entry which is preliminary data.</text>
</comment>
<dbReference type="AlphaFoldDB" id="A0A4R5VLM8"/>
<reference evidence="1 2" key="1">
    <citation type="submission" date="2019-03" db="EMBL/GenBank/DDBJ databases">
        <title>Sapientia aquatica gen. nov., sp. nov., isolated from a crater lake.</title>
        <authorList>
            <person name="Felfoldi T."/>
            <person name="Szabo A."/>
            <person name="Toth E."/>
            <person name="Schumann P."/>
            <person name="Keki Z."/>
            <person name="Marialigeti K."/>
            <person name="Mathe I."/>
        </authorList>
    </citation>
    <scope>NUCLEOTIDE SEQUENCE [LARGE SCALE GENOMIC DNA]</scope>
    <source>
        <strain evidence="1 2">SA-152</strain>
    </source>
</reference>